<dbReference type="GO" id="GO:0004332">
    <property type="term" value="F:fructose-bisphosphate aldolase activity"/>
    <property type="evidence" value="ECO:0007669"/>
    <property type="project" value="UniProtKB-EC"/>
</dbReference>
<evidence type="ECO:0000256" key="1">
    <source>
        <dbReference type="ARBA" id="ARBA00000441"/>
    </source>
</evidence>
<dbReference type="NCBIfam" id="TIGR00167">
    <property type="entry name" value="cbbA"/>
    <property type="match status" value="1"/>
</dbReference>
<dbReference type="GO" id="GO:0008270">
    <property type="term" value="F:zinc ion binding"/>
    <property type="evidence" value="ECO:0007669"/>
    <property type="project" value="InterPro"/>
</dbReference>
<comment type="similarity">
    <text evidence="4">Belongs to the class II fructose-bisphosphate aldolase family.</text>
</comment>
<dbReference type="AlphaFoldDB" id="A0A0C3RJ21"/>
<evidence type="ECO:0000256" key="8">
    <source>
        <dbReference type="ARBA" id="ARBA00023152"/>
    </source>
</evidence>
<dbReference type="Pfam" id="PF01116">
    <property type="entry name" value="F_bP_aldolase"/>
    <property type="match status" value="1"/>
</dbReference>
<evidence type="ECO:0000256" key="12">
    <source>
        <dbReference type="PIRSR" id="PIRSR001359-3"/>
    </source>
</evidence>
<keyword evidence="6 12" id="KW-0479">Metal-binding</keyword>
<evidence type="ECO:0000256" key="9">
    <source>
        <dbReference type="ARBA" id="ARBA00023239"/>
    </source>
</evidence>
<evidence type="ECO:0000256" key="6">
    <source>
        <dbReference type="ARBA" id="ARBA00022723"/>
    </source>
</evidence>
<evidence type="ECO:0000256" key="3">
    <source>
        <dbReference type="ARBA" id="ARBA00004714"/>
    </source>
</evidence>
<dbReference type="FunFam" id="3.20.20.70:FF:000111">
    <property type="entry name" value="Fructose-1,6-bisphosphate aldolase"/>
    <property type="match status" value="1"/>
</dbReference>
<sequence length="332" mass="36341">MVNYKDLGLVNTREMFKKAMEGKYAIPAFNFNNMEQMQAIIGACVETKSPVILQVSSGARKYANQTILRYMAQGAVEYAKELGCNIPIALHLDHGDTFELCKSCIEMGFSSVMIDGSALPYEENIALTKKVVDYAHQFDVTVEGELGVLAGIEDDVKAAEHVYTSPAQVEDFVKRTGVDSLAISIGTSHGANKFKPEQCTRNAEGILIPPPLRFDILEEIEKRIPGFPIVLHGSSSVPQDKVAIINKYGGAVKDAVGIPEEQLRKAATSAVCKINIDSDGRLAMTAAIREVFAQKPAEFDPRKYLGPARESLKELYKHKTINVLGSANRVDC</sequence>
<dbReference type="InterPro" id="IPR000771">
    <property type="entry name" value="FBA_II"/>
</dbReference>
<gene>
    <name evidence="14" type="ORF">BA92_00120</name>
    <name evidence="13" type="ORF">IE90_09175</name>
</gene>
<dbReference type="NCBIfam" id="NF005481">
    <property type="entry name" value="PRK07084.1"/>
    <property type="match status" value="1"/>
</dbReference>
<feature type="binding site" evidence="12">
    <location>
        <position position="232"/>
    </location>
    <ligand>
        <name>Zn(2+)</name>
        <dbReference type="ChEBI" id="CHEBI:29105"/>
        <label>1</label>
        <note>catalytic</note>
    </ligand>
</feature>
<comment type="cofactor">
    <cofactor evidence="12">
        <name>Zn(2+)</name>
        <dbReference type="ChEBI" id="CHEBI:29105"/>
    </cofactor>
    <text evidence="12">Binds 2 Zn(2+) ions per subunit. One is catalytic and the other provides a structural contribution.</text>
</comment>
<feature type="binding site" evidence="12">
    <location>
        <position position="145"/>
    </location>
    <ligand>
        <name>Zn(2+)</name>
        <dbReference type="ChEBI" id="CHEBI:29105"/>
        <label>2</label>
    </ligand>
</feature>
<dbReference type="OrthoDB" id="9803995at2"/>
<dbReference type="InterPro" id="IPR050246">
    <property type="entry name" value="Class_II_FBP_aldolase"/>
</dbReference>
<keyword evidence="9 14" id="KW-0456">Lyase</keyword>
<evidence type="ECO:0000256" key="10">
    <source>
        <dbReference type="ARBA" id="ARBA00031804"/>
    </source>
</evidence>
<proteinExistence type="inferred from homology"/>
<dbReference type="Gene3D" id="3.20.20.70">
    <property type="entry name" value="Aldolase class I"/>
    <property type="match status" value="1"/>
</dbReference>
<dbReference type="EC" id="4.1.2.13" evidence="5"/>
<feature type="binding site" evidence="12">
    <location>
        <position position="94"/>
    </location>
    <ligand>
        <name>Zn(2+)</name>
        <dbReference type="ChEBI" id="CHEBI:29105"/>
        <label>1</label>
        <note>catalytic</note>
    </ligand>
</feature>
<dbReference type="GO" id="GO:0006096">
    <property type="term" value="P:glycolytic process"/>
    <property type="evidence" value="ECO:0007669"/>
    <property type="project" value="UniProtKB-KW"/>
</dbReference>
<protein>
    <recommendedName>
        <fullName evidence="5">fructose-bisphosphate aldolase</fullName>
        <ecNumber evidence="5">4.1.2.13</ecNumber>
    </recommendedName>
    <alternativeName>
        <fullName evidence="10">Fructose-1,6-bisphosphate aldolase</fullName>
    </alternativeName>
</protein>
<name>A0A0C3RJ21_9PORP</name>
<evidence type="ECO:0000313" key="15">
    <source>
        <dbReference type="Proteomes" id="UP000031937"/>
    </source>
</evidence>
<dbReference type="CDD" id="cd00947">
    <property type="entry name" value="TBP_aldolase_IIB"/>
    <property type="match status" value="1"/>
</dbReference>
<evidence type="ECO:0000256" key="11">
    <source>
        <dbReference type="PIRSR" id="PIRSR001359-1"/>
    </source>
</evidence>
<dbReference type="RefSeq" id="WP_041503555.1">
    <property type="nucleotide sequence ID" value="NZ_JPIT01000030.1"/>
</dbReference>
<evidence type="ECO:0000313" key="16">
    <source>
        <dbReference type="Proteomes" id="UP000031980"/>
    </source>
</evidence>
<dbReference type="PANTHER" id="PTHR30304:SF0">
    <property type="entry name" value="D-TAGATOSE-1,6-BISPHOSPHATE ALDOLASE SUBUNIT GATY-RELATED"/>
    <property type="match status" value="1"/>
</dbReference>
<dbReference type="EMBL" id="JPIT01000030">
    <property type="protein sequence ID" value="KIO44237.1"/>
    <property type="molecule type" value="Genomic_DNA"/>
</dbReference>
<evidence type="ECO:0000313" key="14">
    <source>
        <dbReference type="EMBL" id="KIO47606.1"/>
    </source>
</evidence>
<evidence type="ECO:0000256" key="4">
    <source>
        <dbReference type="ARBA" id="ARBA00005812"/>
    </source>
</evidence>
<organism evidence="14 16">
    <name type="scientific">Sanguibacteroides justesenii</name>
    <dbReference type="NCBI Taxonomy" id="1547597"/>
    <lineage>
        <taxon>Bacteria</taxon>
        <taxon>Pseudomonadati</taxon>
        <taxon>Bacteroidota</taxon>
        <taxon>Bacteroidia</taxon>
        <taxon>Bacteroidales</taxon>
        <taxon>Porphyromonadaceae</taxon>
        <taxon>Sanguibacteroides</taxon>
    </lineage>
</organism>
<dbReference type="SUPFAM" id="SSF51569">
    <property type="entry name" value="Aldolase"/>
    <property type="match status" value="1"/>
</dbReference>
<evidence type="ECO:0000256" key="5">
    <source>
        <dbReference type="ARBA" id="ARBA00013068"/>
    </source>
</evidence>
<dbReference type="Proteomes" id="UP000031937">
    <property type="component" value="Unassembled WGS sequence"/>
</dbReference>
<evidence type="ECO:0000256" key="7">
    <source>
        <dbReference type="ARBA" id="ARBA00022833"/>
    </source>
</evidence>
<dbReference type="PIRSF" id="PIRSF001359">
    <property type="entry name" value="F_bP_aldolase_II"/>
    <property type="match status" value="1"/>
</dbReference>
<dbReference type="EMBL" id="JPIU01000012">
    <property type="protein sequence ID" value="KIO47606.1"/>
    <property type="molecule type" value="Genomic_DNA"/>
</dbReference>
<comment type="caution">
    <text evidence="14">The sequence shown here is derived from an EMBL/GenBank/DDBJ whole genome shotgun (WGS) entry which is preliminary data.</text>
</comment>
<feature type="binding site" evidence="12">
    <location>
        <position position="189"/>
    </location>
    <ligand>
        <name>Zn(2+)</name>
        <dbReference type="ChEBI" id="CHEBI:29105"/>
        <label>1</label>
        <note>catalytic</note>
    </ligand>
</feature>
<reference evidence="13 15" key="2">
    <citation type="submission" date="2014-07" db="EMBL/GenBank/DDBJ databases">
        <title>Porphyromonadaceae bacterium OUH 334697 = ATCC BAA-2682 = DSM 28341 draft genome.</title>
        <authorList>
            <person name="Sydenham T.V."/>
            <person name="Hasman H."/>
            <person name="Justesen U.S."/>
        </authorList>
    </citation>
    <scope>NUCLEOTIDE SEQUENCE [LARGE SCALE GENOMIC DNA]</scope>
    <source>
        <strain evidence="13 15">OUH 334697</strain>
    </source>
</reference>
<dbReference type="Proteomes" id="UP000031980">
    <property type="component" value="Unassembled WGS sequence"/>
</dbReference>
<comment type="function">
    <text evidence="2">Catalyzes the aldol condensation of dihydroxyacetone phosphate (DHAP or glycerone-phosphate) with glyceraldehyde 3-phosphate (G3P) to form fructose 1,6-bisphosphate (FBP) in gluconeogenesis and the reverse reaction in glycolysis.</text>
</comment>
<keyword evidence="16" id="KW-1185">Reference proteome</keyword>
<accession>A0A0C3RJ21</accession>
<dbReference type="NCBIfam" id="TIGR01859">
    <property type="entry name" value="fruc_bis_ald"/>
    <property type="match status" value="1"/>
</dbReference>
<reference evidence="14 16" key="1">
    <citation type="submission" date="2014-07" db="EMBL/GenBank/DDBJ databases">
        <title>Porphyromonadaceae bacterium OUH 308042 = ATCC BAA-2681 = DSM 28342 draft genome.</title>
        <authorList>
            <person name="Sydenham T.V."/>
            <person name="Hasman H."/>
            <person name="Justensen U.S."/>
        </authorList>
    </citation>
    <scope>NUCLEOTIDE SEQUENCE [LARGE SCALE GENOMIC DNA]</scope>
    <source>
        <strain evidence="14 16">OUH 308042</strain>
    </source>
</reference>
<dbReference type="InterPro" id="IPR013785">
    <property type="entry name" value="Aldolase_TIM"/>
</dbReference>
<keyword evidence="7 12" id="KW-0862">Zinc</keyword>
<comment type="catalytic activity">
    <reaction evidence="1">
        <text>beta-D-fructose 1,6-bisphosphate = D-glyceraldehyde 3-phosphate + dihydroxyacetone phosphate</text>
        <dbReference type="Rhea" id="RHEA:14729"/>
        <dbReference type="ChEBI" id="CHEBI:32966"/>
        <dbReference type="ChEBI" id="CHEBI:57642"/>
        <dbReference type="ChEBI" id="CHEBI:59776"/>
        <dbReference type="EC" id="4.1.2.13"/>
    </reaction>
</comment>
<dbReference type="GO" id="GO:0030388">
    <property type="term" value="P:fructose 1,6-bisphosphate metabolic process"/>
    <property type="evidence" value="ECO:0007669"/>
    <property type="project" value="InterPro"/>
</dbReference>
<evidence type="ECO:0000313" key="13">
    <source>
        <dbReference type="EMBL" id="KIO44237.1"/>
    </source>
</evidence>
<feature type="active site" description="Proton donor" evidence="11">
    <location>
        <position position="93"/>
    </location>
</feature>
<dbReference type="PANTHER" id="PTHR30304">
    <property type="entry name" value="D-TAGATOSE-1,6-BISPHOSPHATE ALDOLASE"/>
    <property type="match status" value="1"/>
</dbReference>
<keyword evidence="8" id="KW-0324">Glycolysis</keyword>
<evidence type="ECO:0000256" key="2">
    <source>
        <dbReference type="ARBA" id="ARBA00002181"/>
    </source>
</evidence>
<feature type="binding site" evidence="12">
    <location>
        <position position="115"/>
    </location>
    <ligand>
        <name>Zn(2+)</name>
        <dbReference type="ChEBI" id="CHEBI:29105"/>
        <label>2</label>
    </ligand>
</feature>
<dbReference type="InterPro" id="IPR011289">
    <property type="entry name" value="Fruc_bis_ald_class-2"/>
</dbReference>
<comment type="pathway">
    <text evidence="3">Carbohydrate degradation; glycolysis; D-glyceraldehyde 3-phosphate and glycerone phosphate from D-glucose: step 4/4.</text>
</comment>